<evidence type="ECO:0000313" key="2">
    <source>
        <dbReference type="Proteomes" id="UP001458880"/>
    </source>
</evidence>
<gene>
    <name evidence="1" type="ORF">QE152_g6692</name>
</gene>
<keyword evidence="2" id="KW-1185">Reference proteome</keyword>
<dbReference type="AlphaFoldDB" id="A0AAW1MI12"/>
<accession>A0AAW1MI12</accession>
<protein>
    <submittedName>
        <fullName evidence="1">Uncharacterized protein</fullName>
    </submittedName>
</protein>
<sequence length="137" mass="15510">MNPPNSLIFLNEYPAESSTITNESVIFLTVKVPDFCHRLAFNSEGIILYKTNASEEVHQINLPNLNMSCKDLNDASLKIRTEDILHKDAKSILTYLVGNEDFDLVAKILTYLVGNEDFDLVAKMKDNQNLANLFGWE</sequence>
<dbReference type="EMBL" id="JASPKY010000046">
    <property type="protein sequence ID" value="KAK9745707.1"/>
    <property type="molecule type" value="Genomic_DNA"/>
</dbReference>
<reference evidence="1 2" key="1">
    <citation type="journal article" date="2024" name="BMC Genomics">
        <title>De novo assembly and annotation of Popillia japonica's genome with initial clues to its potential as an invasive pest.</title>
        <authorList>
            <person name="Cucini C."/>
            <person name="Boschi S."/>
            <person name="Funari R."/>
            <person name="Cardaioli E."/>
            <person name="Iannotti N."/>
            <person name="Marturano G."/>
            <person name="Paoli F."/>
            <person name="Bruttini M."/>
            <person name="Carapelli A."/>
            <person name="Frati F."/>
            <person name="Nardi F."/>
        </authorList>
    </citation>
    <scope>NUCLEOTIDE SEQUENCE [LARGE SCALE GENOMIC DNA]</scope>
    <source>
        <strain evidence="1">DMR45628</strain>
    </source>
</reference>
<dbReference type="Proteomes" id="UP001458880">
    <property type="component" value="Unassembled WGS sequence"/>
</dbReference>
<proteinExistence type="predicted"/>
<comment type="caution">
    <text evidence="1">The sequence shown here is derived from an EMBL/GenBank/DDBJ whole genome shotgun (WGS) entry which is preliminary data.</text>
</comment>
<name>A0AAW1MI12_POPJA</name>
<organism evidence="1 2">
    <name type="scientific">Popillia japonica</name>
    <name type="common">Japanese beetle</name>
    <dbReference type="NCBI Taxonomy" id="7064"/>
    <lineage>
        <taxon>Eukaryota</taxon>
        <taxon>Metazoa</taxon>
        <taxon>Ecdysozoa</taxon>
        <taxon>Arthropoda</taxon>
        <taxon>Hexapoda</taxon>
        <taxon>Insecta</taxon>
        <taxon>Pterygota</taxon>
        <taxon>Neoptera</taxon>
        <taxon>Endopterygota</taxon>
        <taxon>Coleoptera</taxon>
        <taxon>Polyphaga</taxon>
        <taxon>Scarabaeiformia</taxon>
        <taxon>Scarabaeidae</taxon>
        <taxon>Rutelinae</taxon>
        <taxon>Popillia</taxon>
    </lineage>
</organism>
<evidence type="ECO:0000313" key="1">
    <source>
        <dbReference type="EMBL" id="KAK9745707.1"/>
    </source>
</evidence>